<dbReference type="OrthoDB" id="610638at2759"/>
<dbReference type="PANTHER" id="PTHR31642:SF16">
    <property type="entry name" value="OS08G0543400 PROTEIN"/>
    <property type="match status" value="1"/>
</dbReference>
<dbReference type="AlphaFoldDB" id="A0A8T0SCG4"/>
<proteinExistence type="inferred from homology"/>
<evidence type="ECO:0000313" key="5">
    <source>
        <dbReference type="Proteomes" id="UP000823388"/>
    </source>
</evidence>
<dbReference type="GO" id="GO:0016747">
    <property type="term" value="F:acyltransferase activity, transferring groups other than amino-acyl groups"/>
    <property type="evidence" value="ECO:0007669"/>
    <property type="project" value="TreeGrafter"/>
</dbReference>
<evidence type="ECO:0000313" key="4">
    <source>
        <dbReference type="EMBL" id="KAG2596251.1"/>
    </source>
</evidence>
<dbReference type="EMBL" id="CM029045">
    <property type="protein sequence ID" value="KAG2596251.1"/>
    <property type="molecule type" value="Genomic_DNA"/>
</dbReference>
<keyword evidence="5" id="KW-1185">Reference proteome</keyword>
<evidence type="ECO:0000256" key="2">
    <source>
        <dbReference type="ARBA" id="ARBA00022679"/>
    </source>
</evidence>
<dbReference type="InterPro" id="IPR050317">
    <property type="entry name" value="Plant_Fungal_Acyltransferase"/>
</dbReference>
<dbReference type="PANTHER" id="PTHR31642">
    <property type="entry name" value="TRICHOTHECENE 3-O-ACETYLTRANSFERASE"/>
    <property type="match status" value="1"/>
</dbReference>
<dbReference type="Gene3D" id="3.30.559.10">
    <property type="entry name" value="Chloramphenicol acetyltransferase-like domain"/>
    <property type="match status" value="2"/>
</dbReference>
<sequence>MALEVQVIESSFVAPSEAMPQKGLRISSLDASLADRGHIPTIYFYRSAVAATVNLFDVSVRLKESLAKALVAFYPFAGRLDVDDDGRTQINCNSEGALFVVARSELAADDVIDSMPSTELRRRFVPHIEPPSTILAIQVTFLKCGGIVMGTALHHVSMDALGAFHFFQTWSAISRDGDGAAVELPCHDRALLSARSPPVVHPDALSVFCPTNSFTAPRGPIVSKAFPISEDQVAALKHICGGASTFCAVSALVWQSACVARRLPPDAEARLSFSTNIRRVLRPPVPDRYLGNAIISVYAAGAARDIASEALGSVAGRIKGAISRVDDEVVRSAIDYYEVTEPDNRPRRGLCLVETELRVVSWLGMPVHDADFGWGMPLRMTLAEPAPGGYVHLMSNGPAADQSGIKVMASLETAVMEEFERLLYAKL</sequence>
<name>A0A8T0SCG4_PANVG</name>
<gene>
    <name evidence="4" type="ORF">PVAP13_5KG149200</name>
</gene>
<evidence type="ECO:0000256" key="3">
    <source>
        <dbReference type="ARBA" id="ARBA00023315"/>
    </source>
</evidence>
<organism evidence="4 5">
    <name type="scientific">Panicum virgatum</name>
    <name type="common">Blackwell switchgrass</name>
    <dbReference type="NCBI Taxonomy" id="38727"/>
    <lineage>
        <taxon>Eukaryota</taxon>
        <taxon>Viridiplantae</taxon>
        <taxon>Streptophyta</taxon>
        <taxon>Embryophyta</taxon>
        <taxon>Tracheophyta</taxon>
        <taxon>Spermatophyta</taxon>
        <taxon>Magnoliopsida</taxon>
        <taxon>Liliopsida</taxon>
        <taxon>Poales</taxon>
        <taxon>Poaceae</taxon>
        <taxon>PACMAD clade</taxon>
        <taxon>Panicoideae</taxon>
        <taxon>Panicodae</taxon>
        <taxon>Paniceae</taxon>
        <taxon>Panicinae</taxon>
        <taxon>Panicum</taxon>
        <taxon>Panicum sect. Hiantes</taxon>
    </lineage>
</organism>
<comment type="similarity">
    <text evidence="1">Belongs to the plant acyltransferase family.</text>
</comment>
<reference evidence="4 5" key="1">
    <citation type="submission" date="2020-05" db="EMBL/GenBank/DDBJ databases">
        <title>WGS assembly of Panicum virgatum.</title>
        <authorList>
            <person name="Lovell J.T."/>
            <person name="Jenkins J."/>
            <person name="Shu S."/>
            <person name="Juenger T.E."/>
            <person name="Schmutz J."/>
        </authorList>
    </citation>
    <scope>NUCLEOTIDE SEQUENCE [LARGE SCALE GENOMIC DNA]</scope>
    <source>
        <strain evidence="5">cv. AP13</strain>
    </source>
</reference>
<evidence type="ECO:0000256" key="1">
    <source>
        <dbReference type="ARBA" id="ARBA00009861"/>
    </source>
</evidence>
<keyword evidence="2" id="KW-0808">Transferase</keyword>
<accession>A0A8T0SCG4</accession>
<dbReference type="Proteomes" id="UP000823388">
    <property type="component" value="Chromosome 5K"/>
</dbReference>
<keyword evidence="3" id="KW-0012">Acyltransferase</keyword>
<comment type="caution">
    <text evidence="4">The sequence shown here is derived from an EMBL/GenBank/DDBJ whole genome shotgun (WGS) entry which is preliminary data.</text>
</comment>
<protein>
    <submittedName>
        <fullName evidence="4">Uncharacterized protein</fullName>
    </submittedName>
</protein>
<dbReference type="Pfam" id="PF02458">
    <property type="entry name" value="Transferase"/>
    <property type="match status" value="1"/>
</dbReference>
<dbReference type="InterPro" id="IPR023213">
    <property type="entry name" value="CAT-like_dom_sf"/>
</dbReference>